<gene>
    <name evidence="2" type="ORF">Vretifemale_18705</name>
</gene>
<reference evidence="2" key="1">
    <citation type="journal article" date="2021" name="Proc. Natl. Acad. Sci. U.S.A.">
        <title>Three genomes in the algal genus Volvox reveal the fate of a haploid sex-determining region after a transition to homothallism.</title>
        <authorList>
            <person name="Yamamoto K."/>
            <person name="Hamaji T."/>
            <person name="Kawai-Toyooka H."/>
            <person name="Matsuzaki R."/>
            <person name="Takahashi F."/>
            <person name="Nishimura Y."/>
            <person name="Kawachi M."/>
            <person name="Noguchi H."/>
            <person name="Minakuchi Y."/>
            <person name="Umen J.G."/>
            <person name="Toyoda A."/>
            <person name="Nozaki H."/>
        </authorList>
    </citation>
    <scope>NUCLEOTIDE SEQUENCE</scope>
    <source>
        <strain evidence="2">NIES-3786</strain>
    </source>
</reference>
<feature type="compositionally biased region" description="Low complexity" evidence="1">
    <location>
        <begin position="294"/>
        <end position="304"/>
    </location>
</feature>
<organism evidence="2 3">
    <name type="scientific">Volvox reticuliferus</name>
    <dbReference type="NCBI Taxonomy" id="1737510"/>
    <lineage>
        <taxon>Eukaryota</taxon>
        <taxon>Viridiplantae</taxon>
        <taxon>Chlorophyta</taxon>
        <taxon>core chlorophytes</taxon>
        <taxon>Chlorophyceae</taxon>
        <taxon>CS clade</taxon>
        <taxon>Chlamydomonadales</taxon>
        <taxon>Volvocaceae</taxon>
        <taxon>Volvox</taxon>
    </lineage>
</organism>
<feature type="compositionally biased region" description="Polar residues" evidence="1">
    <location>
        <begin position="146"/>
        <end position="167"/>
    </location>
</feature>
<name>A0A8J4CXN5_9CHLO</name>
<feature type="non-terminal residue" evidence="2">
    <location>
        <position position="773"/>
    </location>
</feature>
<proteinExistence type="predicted"/>
<sequence length="773" mass="81205">RVLGLGGNTIASRYPNTNHLKPSGTLLGTAELATMVQQLQQRRAMYMSNRAEPAVPVSGLTPTPSKGVGLSPRQGHLLRLEEQQQAAGHRMEPLDPSRTFGMPWQYNDSPMSVLTDGQQLQSSGGAAPDIAAVEDWVADPYGLSSQHRAPAVNTGSIPTQRSSQKRSPWQLDANDGMPWRSGAPGRLEGLFNAQQVNLAHLVESPSSLMGLPSARRTGPQLEVDDGSVPDQQMYSPPSKLSSVGLLLALDRGPGGETHRSHHGGWNMPSCSTREGEAVTQHQQNSARTLICPPSSCEKTTNSSSSGGGSPMSGVSSVGRLLSYDAQRSSHARSTAEEPASMSQVSMNNMGLPQHIVAAAAPTNSAASFGNMAMASPAQSISKTSPTAGLGSPALDIDFAANVPPMLAGELLSSPSSSLTTPKGFGMQGWGRRLDVLIAPPLSQRPCSSTHLHPTPRSVAGAVGGLDANNDEILLELEIAQEAAELEPLRHDDGNLRLTSIASLHTQQLSLQQPLLPLPWSSPRVPQLDAMEDRGQPGHVAPLHRELIQADSLDKPIDGPASPASSCGSARTPMALANGLGVLPSSHAVRPVVSPSIPRSCCSVTGNSAAFRTAENQLEQQTQPSSPLAGQQDATLSTGLEDTGSASSSDSRELLDNLLRHVGAETGSALPSSAGKTSPPHQDYPRDSLELRNDVFRQVETSSGTVAVEIEVRNGNVNETVSPLLEQECAPAANPVANHPNLYRTSPSQSHASAATSSDKSDKVGLAWLESQLP</sequence>
<feature type="region of interest" description="Disordered" evidence="1">
    <location>
        <begin position="290"/>
        <end position="316"/>
    </location>
</feature>
<feature type="compositionally biased region" description="Low complexity" evidence="1">
    <location>
        <begin position="730"/>
        <end position="740"/>
    </location>
</feature>
<feature type="compositionally biased region" description="Polar residues" evidence="1">
    <location>
        <begin position="668"/>
        <end position="679"/>
    </location>
</feature>
<feature type="region of interest" description="Disordered" evidence="1">
    <location>
        <begin position="614"/>
        <end position="650"/>
    </location>
</feature>
<dbReference type="Proteomes" id="UP000747110">
    <property type="component" value="Unassembled WGS sequence"/>
</dbReference>
<evidence type="ECO:0000256" key="1">
    <source>
        <dbReference type="SAM" id="MobiDB-lite"/>
    </source>
</evidence>
<feature type="region of interest" description="Disordered" evidence="1">
    <location>
        <begin position="146"/>
        <end position="171"/>
    </location>
</feature>
<evidence type="ECO:0000313" key="3">
    <source>
        <dbReference type="Proteomes" id="UP000747110"/>
    </source>
</evidence>
<dbReference type="EMBL" id="BNCP01000062">
    <property type="protein sequence ID" value="GIL91036.1"/>
    <property type="molecule type" value="Genomic_DNA"/>
</dbReference>
<feature type="region of interest" description="Disordered" evidence="1">
    <location>
        <begin position="666"/>
        <end position="686"/>
    </location>
</feature>
<accession>A0A8J4CXN5</accession>
<feature type="region of interest" description="Disordered" evidence="1">
    <location>
        <begin position="730"/>
        <end position="773"/>
    </location>
</feature>
<feature type="region of interest" description="Disordered" evidence="1">
    <location>
        <begin position="253"/>
        <end position="272"/>
    </location>
</feature>
<protein>
    <submittedName>
        <fullName evidence="2">Uncharacterized protein</fullName>
    </submittedName>
</protein>
<keyword evidence="3" id="KW-1185">Reference proteome</keyword>
<comment type="caution">
    <text evidence="2">The sequence shown here is derived from an EMBL/GenBank/DDBJ whole genome shotgun (WGS) entry which is preliminary data.</text>
</comment>
<feature type="compositionally biased region" description="Polar residues" evidence="1">
    <location>
        <begin position="614"/>
        <end position="648"/>
    </location>
</feature>
<dbReference type="AlphaFoldDB" id="A0A8J4CXN5"/>
<feature type="non-terminal residue" evidence="2">
    <location>
        <position position="1"/>
    </location>
</feature>
<evidence type="ECO:0000313" key="2">
    <source>
        <dbReference type="EMBL" id="GIL91036.1"/>
    </source>
</evidence>